<evidence type="ECO:0000259" key="6">
    <source>
        <dbReference type="PROSITE" id="PS50893"/>
    </source>
</evidence>
<dbReference type="GO" id="GO:0016887">
    <property type="term" value="F:ATP hydrolysis activity"/>
    <property type="evidence" value="ECO:0007669"/>
    <property type="project" value="InterPro"/>
</dbReference>
<dbReference type="PANTHER" id="PTHR43776:SF7">
    <property type="entry name" value="D,D-DIPEPTIDE TRANSPORT ATP-BINDING PROTEIN DDPF-RELATED"/>
    <property type="match status" value="1"/>
</dbReference>
<feature type="compositionally biased region" description="Basic residues" evidence="5">
    <location>
        <begin position="34"/>
        <end position="43"/>
    </location>
</feature>
<feature type="domain" description="ABC transporter" evidence="6">
    <location>
        <begin position="80"/>
        <end position="321"/>
    </location>
</feature>
<dbReference type="PROSITE" id="PS00211">
    <property type="entry name" value="ABC_TRANSPORTER_1"/>
    <property type="match status" value="1"/>
</dbReference>
<dbReference type="Pfam" id="PF00005">
    <property type="entry name" value="ABC_tran"/>
    <property type="match status" value="1"/>
</dbReference>
<gene>
    <name evidence="7" type="ORF">EAH89_09545</name>
</gene>
<evidence type="ECO:0000313" key="8">
    <source>
        <dbReference type="Proteomes" id="UP000317078"/>
    </source>
</evidence>
<proteinExistence type="inferred from homology"/>
<dbReference type="Gene3D" id="3.40.50.300">
    <property type="entry name" value="P-loop containing nucleotide triphosphate hydrolases"/>
    <property type="match status" value="1"/>
</dbReference>
<dbReference type="SUPFAM" id="SSF52540">
    <property type="entry name" value="P-loop containing nucleoside triphosphate hydrolases"/>
    <property type="match status" value="1"/>
</dbReference>
<organism evidence="7 8">
    <name type="scientific">Muricoccus nepalensis</name>
    <dbReference type="NCBI Taxonomy" id="1854500"/>
    <lineage>
        <taxon>Bacteria</taxon>
        <taxon>Pseudomonadati</taxon>
        <taxon>Pseudomonadota</taxon>
        <taxon>Alphaproteobacteria</taxon>
        <taxon>Acetobacterales</taxon>
        <taxon>Roseomonadaceae</taxon>
        <taxon>Muricoccus</taxon>
    </lineage>
</organism>
<evidence type="ECO:0000256" key="1">
    <source>
        <dbReference type="ARBA" id="ARBA00005417"/>
    </source>
</evidence>
<comment type="caution">
    <text evidence="7">The sequence shown here is derived from an EMBL/GenBank/DDBJ whole genome shotgun (WGS) entry which is preliminary data.</text>
</comment>
<dbReference type="InterPro" id="IPR017871">
    <property type="entry name" value="ABC_transporter-like_CS"/>
</dbReference>
<dbReference type="Proteomes" id="UP000317078">
    <property type="component" value="Unassembled WGS sequence"/>
</dbReference>
<dbReference type="SMART" id="SM00382">
    <property type="entry name" value="AAA"/>
    <property type="match status" value="1"/>
</dbReference>
<dbReference type="OrthoDB" id="9815712at2"/>
<dbReference type="InterPro" id="IPR027417">
    <property type="entry name" value="P-loop_NTPase"/>
</dbReference>
<dbReference type="PROSITE" id="PS50893">
    <property type="entry name" value="ABC_TRANSPORTER_2"/>
    <property type="match status" value="1"/>
</dbReference>
<comment type="similarity">
    <text evidence="1">Belongs to the ABC transporter superfamily.</text>
</comment>
<feature type="region of interest" description="Disordered" evidence="5">
    <location>
        <begin position="1"/>
        <end position="57"/>
    </location>
</feature>
<dbReference type="InterPro" id="IPR003593">
    <property type="entry name" value="AAA+_ATPase"/>
</dbReference>
<evidence type="ECO:0000256" key="2">
    <source>
        <dbReference type="ARBA" id="ARBA00022448"/>
    </source>
</evidence>
<protein>
    <submittedName>
        <fullName evidence="7">ABC transporter ATP-binding protein</fullName>
    </submittedName>
</protein>
<dbReference type="CDD" id="cd03257">
    <property type="entry name" value="ABC_NikE_OppD_transporters"/>
    <property type="match status" value="1"/>
</dbReference>
<feature type="compositionally biased region" description="Low complexity" evidence="5">
    <location>
        <begin position="20"/>
        <end position="33"/>
    </location>
</feature>
<keyword evidence="2" id="KW-0813">Transport</keyword>
<accession>A0A502G8G1</accession>
<evidence type="ECO:0000256" key="5">
    <source>
        <dbReference type="SAM" id="MobiDB-lite"/>
    </source>
</evidence>
<keyword evidence="4 7" id="KW-0067">ATP-binding</keyword>
<name>A0A502G8G1_9PROT</name>
<evidence type="ECO:0000313" key="7">
    <source>
        <dbReference type="EMBL" id="TPG58189.1"/>
    </source>
</evidence>
<dbReference type="PANTHER" id="PTHR43776">
    <property type="entry name" value="TRANSPORT ATP-BINDING PROTEIN"/>
    <property type="match status" value="1"/>
</dbReference>
<keyword evidence="8" id="KW-1185">Reference proteome</keyword>
<dbReference type="GO" id="GO:0055085">
    <property type="term" value="P:transmembrane transport"/>
    <property type="evidence" value="ECO:0007669"/>
    <property type="project" value="UniProtKB-ARBA"/>
</dbReference>
<dbReference type="InterPro" id="IPR050319">
    <property type="entry name" value="ABC_transp_ATP-bind"/>
</dbReference>
<dbReference type="GO" id="GO:0005524">
    <property type="term" value="F:ATP binding"/>
    <property type="evidence" value="ECO:0007669"/>
    <property type="project" value="UniProtKB-KW"/>
</dbReference>
<sequence length="335" mass="36224">MRAPPRGPRREPPPHRGRLPRAGPARPRLPLRAPLRRGARPLRRGAPAGATARRPPGRLLGGGVVTALLALGGITKRYELERRVLPRLLGRRRPHLAVDGVSLAVERGDVLGLVGESGCGKSTLAKIMLRLEDPTEGRVVLDGTDLTALRGAALRPHRRRVQMVFQDAGASLNPRKTGATLVGEALGLAGLPRRDHTARAAELLRQVGLDAGLLARYPHELSGGQKQRLAIARALAMGPDLLVLDEPVSALDVSLQAQILMLLMALRDRLGLTMVFISHDLALVHHLCNRVAVMSAGRIVEAGSPAEVLHRPRHDYTRRLLAAVPRGHHRTRIAT</sequence>
<reference evidence="7 8" key="1">
    <citation type="journal article" date="2019" name="Environ. Microbiol.">
        <title>Species interactions and distinct microbial communities in high Arctic permafrost affected cryosols are associated with the CH4 and CO2 gas fluxes.</title>
        <authorList>
            <person name="Altshuler I."/>
            <person name="Hamel J."/>
            <person name="Turney S."/>
            <person name="Magnuson E."/>
            <person name="Levesque R."/>
            <person name="Greer C."/>
            <person name="Whyte L.G."/>
        </authorList>
    </citation>
    <scope>NUCLEOTIDE SEQUENCE [LARGE SCALE GENOMIC DNA]</scope>
    <source>
        <strain evidence="7 8">S9.3B</strain>
    </source>
</reference>
<dbReference type="AlphaFoldDB" id="A0A502G8G1"/>
<feature type="compositionally biased region" description="Low complexity" evidence="5">
    <location>
        <begin position="44"/>
        <end position="57"/>
    </location>
</feature>
<dbReference type="EMBL" id="RCZP01000006">
    <property type="protein sequence ID" value="TPG58189.1"/>
    <property type="molecule type" value="Genomic_DNA"/>
</dbReference>
<keyword evidence="3" id="KW-0547">Nucleotide-binding</keyword>
<evidence type="ECO:0000256" key="4">
    <source>
        <dbReference type="ARBA" id="ARBA00022840"/>
    </source>
</evidence>
<evidence type="ECO:0000256" key="3">
    <source>
        <dbReference type="ARBA" id="ARBA00022741"/>
    </source>
</evidence>
<dbReference type="InterPro" id="IPR003439">
    <property type="entry name" value="ABC_transporter-like_ATP-bd"/>
</dbReference>